<dbReference type="InterPro" id="IPR001128">
    <property type="entry name" value="Cyt_P450"/>
</dbReference>
<reference evidence="5" key="2">
    <citation type="submission" date="2025-09" db="UniProtKB">
        <authorList>
            <consortium name="Ensembl"/>
        </authorList>
    </citation>
    <scope>IDENTIFICATION</scope>
</reference>
<protein>
    <recommendedName>
        <fullName evidence="7">Cytochrome P450</fullName>
    </recommendedName>
</protein>
<organism evidence="5 6">
    <name type="scientific">Varanus komodoensis</name>
    <name type="common">Komodo dragon</name>
    <dbReference type="NCBI Taxonomy" id="61221"/>
    <lineage>
        <taxon>Eukaryota</taxon>
        <taxon>Metazoa</taxon>
        <taxon>Chordata</taxon>
        <taxon>Craniata</taxon>
        <taxon>Vertebrata</taxon>
        <taxon>Euteleostomi</taxon>
        <taxon>Lepidosauria</taxon>
        <taxon>Squamata</taxon>
        <taxon>Bifurcata</taxon>
        <taxon>Unidentata</taxon>
        <taxon>Episquamata</taxon>
        <taxon>Toxicofera</taxon>
        <taxon>Anguimorpha</taxon>
        <taxon>Paleoanguimorpha</taxon>
        <taxon>Varanoidea</taxon>
        <taxon>Varanidae</taxon>
        <taxon>Varanus</taxon>
    </lineage>
</organism>
<dbReference type="Ensembl" id="ENSVKKT00000021597.1">
    <property type="protein sequence ID" value="ENSVKKP00000021072.1"/>
    <property type="gene ID" value="ENSVKKG00000014151.1"/>
</dbReference>
<accession>A0A8D2LFC1</accession>
<reference evidence="5" key="1">
    <citation type="submission" date="2025-08" db="UniProtKB">
        <authorList>
            <consortium name="Ensembl"/>
        </authorList>
    </citation>
    <scope>IDENTIFICATION</scope>
</reference>
<dbReference type="InterPro" id="IPR050182">
    <property type="entry name" value="Cytochrome_P450_fam2"/>
</dbReference>
<proteinExistence type="inferred from homology"/>
<dbReference type="GO" id="GO:0016712">
    <property type="term" value="F:oxidoreductase activity, acting on paired donors, with incorporation or reduction of molecular oxygen, reduced flavin or flavoprotein as one donor, and incorporation of one atom of oxygen"/>
    <property type="evidence" value="ECO:0007669"/>
    <property type="project" value="TreeGrafter"/>
</dbReference>
<dbReference type="InterPro" id="IPR036396">
    <property type="entry name" value="Cyt_P450_sf"/>
</dbReference>
<dbReference type="GO" id="GO:0006082">
    <property type="term" value="P:organic acid metabolic process"/>
    <property type="evidence" value="ECO:0007669"/>
    <property type="project" value="TreeGrafter"/>
</dbReference>
<dbReference type="PRINTS" id="PR00385">
    <property type="entry name" value="P450"/>
</dbReference>
<evidence type="ECO:0000313" key="5">
    <source>
        <dbReference type="Ensembl" id="ENSVKKP00000021072.1"/>
    </source>
</evidence>
<dbReference type="Proteomes" id="UP000694545">
    <property type="component" value="Unplaced"/>
</dbReference>
<keyword evidence="3" id="KW-0479">Metal-binding</keyword>
<dbReference type="GO" id="GO:0020037">
    <property type="term" value="F:heme binding"/>
    <property type="evidence" value="ECO:0007669"/>
    <property type="project" value="InterPro"/>
</dbReference>
<comment type="similarity">
    <text evidence="2">Belongs to the cytochrome P450 family.</text>
</comment>
<dbReference type="GO" id="GO:0005506">
    <property type="term" value="F:iron ion binding"/>
    <property type="evidence" value="ECO:0007669"/>
    <property type="project" value="InterPro"/>
</dbReference>
<keyword evidence="6" id="KW-1185">Reference proteome</keyword>
<dbReference type="Pfam" id="PF00067">
    <property type="entry name" value="p450"/>
    <property type="match status" value="1"/>
</dbReference>
<evidence type="ECO:0000256" key="2">
    <source>
        <dbReference type="ARBA" id="ARBA00010617"/>
    </source>
</evidence>
<dbReference type="OMA" id="HCGIANT"/>
<dbReference type="PANTHER" id="PTHR24300:SF177">
    <property type="entry name" value="CYTOCHROME P450 2J2"/>
    <property type="match status" value="1"/>
</dbReference>
<evidence type="ECO:0000256" key="3">
    <source>
        <dbReference type="ARBA" id="ARBA00022723"/>
    </source>
</evidence>
<dbReference type="Gene3D" id="1.10.630.10">
    <property type="entry name" value="Cytochrome P450"/>
    <property type="match status" value="1"/>
</dbReference>
<evidence type="ECO:0000313" key="6">
    <source>
        <dbReference type="Proteomes" id="UP000694545"/>
    </source>
</evidence>
<dbReference type="GO" id="GO:0006805">
    <property type="term" value="P:xenobiotic metabolic process"/>
    <property type="evidence" value="ECO:0007669"/>
    <property type="project" value="TreeGrafter"/>
</dbReference>
<dbReference type="SUPFAM" id="SSF48264">
    <property type="entry name" value="Cytochrome P450"/>
    <property type="match status" value="1"/>
</dbReference>
<evidence type="ECO:0000256" key="1">
    <source>
        <dbReference type="ARBA" id="ARBA00001971"/>
    </source>
</evidence>
<evidence type="ECO:0000256" key="4">
    <source>
        <dbReference type="ARBA" id="ARBA00023004"/>
    </source>
</evidence>
<keyword evidence="4" id="KW-0408">Iron</keyword>
<dbReference type="PRINTS" id="PR00463">
    <property type="entry name" value="EP450I"/>
</dbReference>
<dbReference type="InterPro" id="IPR002401">
    <property type="entry name" value="Cyt_P450_E_grp-I"/>
</dbReference>
<name>A0A8D2LFC1_VARKO</name>
<dbReference type="PANTHER" id="PTHR24300">
    <property type="entry name" value="CYTOCHROME P450 508A4-RELATED"/>
    <property type="match status" value="1"/>
</dbReference>
<dbReference type="AlphaFoldDB" id="A0A8D2LFC1"/>
<sequence length="138" mass="15501">MKHMPGPHQTEDVTPSFHEENLLHSVLDLFGAGTETTSTTLRWALLYMALHPDIQARVQEEIDSVIGQSRLPALEDRDRMPYTNAVIHEVQRFSNIVPLNVPRVATKDTTLAGFFLPKRFLASIFPWTGGSRVLPTPP</sequence>
<dbReference type="GO" id="GO:0005737">
    <property type="term" value="C:cytoplasm"/>
    <property type="evidence" value="ECO:0007669"/>
    <property type="project" value="TreeGrafter"/>
</dbReference>
<evidence type="ECO:0008006" key="7">
    <source>
        <dbReference type="Google" id="ProtNLM"/>
    </source>
</evidence>
<comment type="cofactor">
    <cofactor evidence="1">
        <name>heme</name>
        <dbReference type="ChEBI" id="CHEBI:30413"/>
    </cofactor>
</comment>